<keyword evidence="4" id="KW-1185">Reference proteome</keyword>
<evidence type="ECO:0000313" key="3">
    <source>
        <dbReference type="EMBL" id="KRK48159.1"/>
    </source>
</evidence>
<evidence type="ECO:0000259" key="2">
    <source>
        <dbReference type="PROSITE" id="PS50943"/>
    </source>
</evidence>
<dbReference type="GO" id="GO:0003677">
    <property type="term" value="F:DNA binding"/>
    <property type="evidence" value="ECO:0007669"/>
    <property type="project" value="UniProtKB-KW"/>
</dbReference>
<name>A0A0R1HNZ4_9LACO</name>
<dbReference type="STRING" id="1302272.FC96_GL001895"/>
<dbReference type="InterPro" id="IPR010982">
    <property type="entry name" value="Lambda_DNA-bd_dom_sf"/>
</dbReference>
<keyword evidence="1" id="KW-0238">DNA-binding</keyword>
<dbReference type="EMBL" id="AZCX01000004">
    <property type="protein sequence ID" value="KRK48159.1"/>
    <property type="molecule type" value="Genomic_DNA"/>
</dbReference>
<feature type="domain" description="HTH cro/C1-type" evidence="2">
    <location>
        <begin position="12"/>
        <end position="67"/>
    </location>
</feature>
<dbReference type="SUPFAM" id="SSF47413">
    <property type="entry name" value="lambda repressor-like DNA-binding domains"/>
    <property type="match status" value="1"/>
</dbReference>
<dbReference type="Pfam" id="PF01381">
    <property type="entry name" value="HTH_3"/>
    <property type="match status" value="1"/>
</dbReference>
<evidence type="ECO:0000256" key="1">
    <source>
        <dbReference type="ARBA" id="ARBA00023125"/>
    </source>
</evidence>
<organism evidence="3 4">
    <name type="scientific">Secundilactobacillus kimchicus JCM 15530</name>
    <dbReference type="NCBI Taxonomy" id="1302272"/>
    <lineage>
        <taxon>Bacteria</taxon>
        <taxon>Bacillati</taxon>
        <taxon>Bacillota</taxon>
        <taxon>Bacilli</taxon>
        <taxon>Lactobacillales</taxon>
        <taxon>Lactobacillaceae</taxon>
        <taxon>Secundilactobacillus</taxon>
    </lineage>
</organism>
<dbReference type="PROSITE" id="PS50943">
    <property type="entry name" value="HTH_CROC1"/>
    <property type="match status" value="1"/>
</dbReference>
<dbReference type="InterPro" id="IPR001387">
    <property type="entry name" value="Cro/C1-type_HTH"/>
</dbReference>
<gene>
    <name evidence="3" type="ORF">FC96_GL001895</name>
</gene>
<sequence length="126" mass="14639">MKGDQFMFANRLKELRKSQPGLTQESIAKQIGVAKTTYASYEQGKRQPDYEVLSKIAKRFDVTIDYLLGNNETPKWANEKDTNDLQKFLTENEGSMTYGGENLTKEEKEKLKIAMTQIFWSRHKHD</sequence>
<dbReference type="SMART" id="SM00530">
    <property type="entry name" value="HTH_XRE"/>
    <property type="match status" value="1"/>
</dbReference>
<reference evidence="3 4" key="1">
    <citation type="journal article" date="2015" name="Genome Announc.">
        <title>Expanding the biotechnology potential of lactobacilli through comparative genomics of 213 strains and associated genera.</title>
        <authorList>
            <person name="Sun Z."/>
            <person name="Harris H.M."/>
            <person name="McCann A."/>
            <person name="Guo C."/>
            <person name="Argimon S."/>
            <person name="Zhang W."/>
            <person name="Yang X."/>
            <person name="Jeffery I.B."/>
            <person name="Cooney J.C."/>
            <person name="Kagawa T.F."/>
            <person name="Liu W."/>
            <person name="Song Y."/>
            <person name="Salvetti E."/>
            <person name="Wrobel A."/>
            <person name="Rasinkangas P."/>
            <person name="Parkhill J."/>
            <person name="Rea M.C."/>
            <person name="O'Sullivan O."/>
            <person name="Ritari J."/>
            <person name="Douillard F.P."/>
            <person name="Paul Ross R."/>
            <person name="Yang R."/>
            <person name="Briner A.E."/>
            <person name="Felis G.E."/>
            <person name="de Vos W.M."/>
            <person name="Barrangou R."/>
            <person name="Klaenhammer T.R."/>
            <person name="Caufield P.W."/>
            <person name="Cui Y."/>
            <person name="Zhang H."/>
            <person name="O'Toole P.W."/>
        </authorList>
    </citation>
    <scope>NUCLEOTIDE SEQUENCE [LARGE SCALE GENOMIC DNA]</scope>
    <source>
        <strain evidence="3 4">JCM 15530</strain>
    </source>
</reference>
<protein>
    <submittedName>
        <fullName evidence="3">XRE family transcriptional regulator</fullName>
    </submittedName>
</protein>
<dbReference type="Proteomes" id="UP000050911">
    <property type="component" value="Unassembled WGS sequence"/>
</dbReference>
<accession>A0A0R1HNZ4</accession>
<comment type="caution">
    <text evidence="3">The sequence shown here is derived from an EMBL/GenBank/DDBJ whole genome shotgun (WGS) entry which is preliminary data.</text>
</comment>
<dbReference type="CDD" id="cd00093">
    <property type="entry name" value="HTH_XRE"/>
    <property type="match status" value="1"/>
</dbReference>
<dbReference type="PANTHER" id="PTHR46558">
    <property type="entry name" value="TRACRIPTIONAL REGULATORY PROTEIN-RELATED-RELATED"/>
    <property type="match status" value="1"/>
</dbReference>
<evidence type="ECO:0000313" key="4">
    <source>
        <dbReference type="Proteomes" id="UP000050911"/>
    </source>
</evidence>
<dbReference type="PATRIC" id="fig|1302272.5.peg.1925"/>
<proteinExistence type="predicted"/>
<dbReference type="PANTHER" id="PTHR46558:SF14">
    <property type="entry name" value="HTH-TYPE TRANSCRIPTIONAL REGULATOR ANSR"/>
    <property type="match status" value="1"/>
</dbReference>
<dbReference type="AlphaFoldDB" id="A0A0R1HNZ4"/>
<dbReference type="Gene3D" id="1.10.260.40">
    <property type="entry name" value="lambda repressor-like DNA-binding domains"/>
    <property type="match status" value="1"/>
</dbReference>